<comment type="caution">
    <text evidence="2">The sequence shown here is derived from an EMBL/GenBank/DDBJ whole genome shotgun (WGS) entry which is preliminary data.</text>
</comment>
<protein>
    <submittedName>
        <fullName evidence="2">Uncharacterized protein</fullName>
    </submittedName>
</protein>
<keyword evidence="3" id="KW-1185">Reference proteome</keyword>
<dbReference type="EMBL" id="WIGN01000208">
    <property type="protein sequence ID" value="KAF6804452.1"/>
    <property type="molecule type" value="Genomic_DNA"/>
</dbReference>
<accession>A0A8H6MPJ2</accession>
<proteinExistence type="predicted"/>
<evidence type="ECO:0000256" key="1">
    <source>
        <dbReference type="SAM" id="MobiDB-lite"/>
    </source>
</evidence>
<evidence type="ECO:0000313" key="3">
    <source>
        <dbReference type="Proteomes" id="UP000652219"/>
    </source>
</evidence>
<name>A0A8H6MPJ2_9PEZI</name>
<dbReference type="Proteomes" id="UP000652219">
    <property type="component" value="Unassembled WGS sequence"/>
</dbReference>
<organism evidence="2 3">
    <name type="scientific">Colletotrichum sojae</name>
    <dbReference type="NCBI Taxonomy" id="2175907"/>
    <lineage>
        <taxon>Eukaryota</taxon>
        <taxon>Fungi</taxon>
        <taxon>Dikarya</taxon>
        <taxon>Ascomycota</taxon>
        <taxon>Pezizomycotina</taxon>
        <taxon>Sordariomycetes</taxon>
        <taxon>Hypocreomycetidae</taxon>
        <taxon>Glomerellales</taxon>
        <taxon>Glomerellaceae</taxon>
        <taxon>Colletotrichum</taxon>
        <taxon>Colletotrichum orchidearum species complex</taxon>
    </lineage>
</organism>
<evidence type="ECO:0000313" key="2">
    <source>
        <dbReference type="EMBL" id="KAF6804452.1"/>
    </source>
</evidence>
<reference evidence="2 3" key="1">
    <citation type="journal article" date="2020" name="Phytopathology">
        <title>Genome Sequence Resources of Colletotrichum truncatum, C. plurivorum, C. musicola, and C. sojae: Four Species Pathogenic to Soybean (Glycine max).</title>
        <authorList>
            <person name="Rogerio F."/>
            <person name="Boufleur T.R."/>
            <person name="Ciampi-Guillardi M."/>
            <person name="Sukno S.A."/>
            <person name="Thon M.R."/>
            <person name="Massola Junior N.S."/>
            <person name="Baroncelli R."/>
        </authorList>
    </citation>
    <scope>NUCLEOTIDE SEQUENCE [LARGE SCALE GENOMIC DNA]</scope>
    <source>
        <strain evidence="2 3">LFN0009</strain>
    </source>
</reference>
<dbReference type="AlphaFoldDB" id="A0A8H6MPJ2"/>
<gene>
    <name evidence="2" type="ORF">CSOJ01_10179</name>
</gene>
<sequence length="129" mass="13611">MGFDSSTASTKGCGSLLTAPAFPRWDAASTVRIGRCDAVNNVILSLRVHTVHRVCPAPRVVTGKLHSVVAVRDAMPNSIASLPEGATASPHPRDDGDDADLGQLAVMASAWMDDQQEQRPQMSLSFAGL</sequence>
<feature type="region of interest" description="Disordered" evidence="1">
    <location>
        <begin position="80"/>
        <end position="100"/>
    </location>
</feature>